<dbReference type="Pfam" id="PF06108">
    <property type="entry name" value="DUF952"/>
    <property type="match status" value="1"/>
</dbReference>
<dbReference type="Gene3D" id="3.20.170.20">
    <property type="entry name" value="Protein of unknown function DUF952"/>
    <property type="match status" value="1"/>
</dbReference>
<accession>A0A1U7P0S1</accession>
<dbReference type="InterPro" id="IPR009297">
    <property type="entry name" value="DUF952"/>
</dbReference>
<dbReference type="RefSeq" id="WP_075831439.1">
    <property type="nucleotide sequence ID" value="NZ_MSTI01000057.1"/>
</dbReference>
<dbReference type="Proteomes" id="UP000186607">
    <property type="component" value="Unassembled WGS sequence"/>
</dbReference>
<feature type="region of interest" description="Disordered" evidence="1">
    <location>
        <begin position="116"/>
        <end position="135"/>
    </location>
</feature>
<evidence type="ECO:0000256" key="1">
    <source>
        <dbReference type="SAM" id="MobiDB-lite"/>
    </source>
</evidence>
<keyword evidence="3" id="KW-1185">Reference proteome</keyword>
<comment type="caution">
    <text evidence="2">The sequence shown here is derived from an EMBL/GenBank/DDBJ whole genome shotgun (WGS) entry which is preliminary data.</text>
</comment>
<dbReference type="PANTHER" id="PTHR34129">
    <property type="entry name" value="BLR1139 PROTEIN"/>
    <property type="match status" value="1"/>
</dbReference>
<evidence type="ECO:0000313" key="2">
    <source>
        <dbReference type="EMBL" id="OLV18772.1"/>
    </source>
</evidence>
<gene>
    <name evidence="2" type="ORF">BOO71_0004693</name>
</gene>
<protein>
    <recommendedName>
        <fullName evidence="4">Glutathione S-transferase domain protein</fullName>
    </recommendedName>
</protein>
<dbReference type="EMBL" id="MSTI01000057">
    <property type="protein sequence ID" value="OLV18772.1"/>
    <property type="molecule type" value="Genomic_DNA"/>
</dbReference>
<dbReference type="PANTHER" id="PTHR34129:SF1">
    <property type="entry name" value="DUF952 DOMAIN-CONTAINING PROTEIN"/>
    <property type="match status" value="1"/>
</dbReference>
<evidence type="ECO:0008006" key="4">
    <source>
        <dbReference type="Google" id="ProtNLM"/>
    </source>
</evidence>
<evidence type="ECO:0000313" key="3">
    <source>
        <dbReference type="Proteomes" id="UP000186607"/>
    </source>
</evidence>
<dbReference type="SUPFAM" id="SSF56399">
    <property type="entry name" value="ADP-ribosylation"/>
    <property type="match status" value="1"/>
</dbReference>
<organism evidence="2 3">
    <name type="scientific">Deinococcus marmoris</name>
    <dbReference type="NCBI Taxonomy" id="249408"/>
    <lineage>
        <taxon>Bacteria</taxon>
        <taxon>Thermotogati</taxon>
        <taxon>Deinococcota</taxon>
        <taxon>Deinococci</taxon>
        <taxon>Deinococcales</taxon>
        <taxon>Deinococcaceae</taxon>
        <taxon>Deinococcus</taxon>
    </lineage>
</organism>
<dbReference type="AlphaFoldDB" id="A0A1U7P0S1"/>
<reference evidence="2 3" key="1">
    <citation type="submission" date="2017-01" db="EMBL/GenBank/DDBJ databases">
        <title>Genome Analysis of Deinococcus marmoris KOPRI26562.</title>
        <authorList>
            <person name="Kim J.H."/>
            <person name="Oh H.-M."/>
        </authorList>
    </citation>
    <scope>NUCLEOTIDE SEQUENCE [LARGE SCALE GENOMIC DNA]</scope>
    <source>
        <strain evidence="2 3">KOPRI26562</strain>
    </source>
</reference>
<dbReference type="STRING" id="249408.BOO71_0004693"/>
<name>A0A1U7P0S1_9DEIO</name>
<sequence>MNTIVHITTRTDWQAAQRAGEYQHPSLTTDGYIHCSLPTEGQLLMVANAYFAGQPDLVLLVMDRQRLTAPVQDEEFENSGLFFPHVYGSINAAAVLQVLDFLPQADGSFTLPTALSGTHNTAEQEKHPLPRTLVP</sequence>
<proteinExistence type="predicted"/>